<keyword evidence="4" id="KW-1185">Reference proteome</keyword>
<dbReference type="AlphaFoldDB" id="A0A9P8L110"/>
<name>A0A9P8L110_9PEZI</name>
<keyword evidence="1" id="KW-1133">Transmembrane helix</keyword>
<keyword evidence="2" id="KW-0732">Signal</keyword>
<organism evidence="3 4">
    <name type="scientific">Glutinoglossum americanum</name>
    <dbReference type="NCBI Taxonomy" id="1670608"/>
    <lineage>
        <taxon>Eukaryota</taxon>
        <taxon>Fungi</taxon>
        <taxon>Dikarya</taxon>
        <taxon>Ascomycota</taxon>
        <taxon>Pezizomycotina</taxon>
        <taxon>Geoglossomycetes</taxon>
        <taxon>Geoglossales</taxon>
        <taxon>Geoglossaceae</taxon>
        <taxon>Glutinoglossum</taxon>
    </lineage>
</organism>
<comment type="caution">
    <text evidence="3">The sequence shown here is derived from an EMBL/GenBank/DDBJ whole genome shotgun (WGS) entry which is preliminary data.</text>
</comment>
<proteinExistence type="predicted"/>
<reference evidence="3" key="1">
    <citation type="submission" date="2021-03" db="EMBL/GenBank/DDBJ databases">
        <title>Comparative genomics and phylogenomic investigation of the class Geoglossomycetes provide insights into ecological specialization and systematics.</title>
        <authorList>
            <person name="Melie T."/>
            <person name="Pirro S."/>
            <person name="Miller A.N."/>
            <person name="Quandt A."/>
        </authorList>
    </citation>
    <scope>NUCLEOTIDE SEQUENCE</scope>
    <source>
        <strain evidence="3">GBOQ0MN5Z8</strain>
    </source>
</reference>
<protein>
    <submittedName>
        <fullName evidence="3">Uncharacterized protein</fullName>
    </submittedName>
</protein>
<gene>
    <name evidence="3" type="ORF">FGG08_003042</name>
</gene>
<feature type="transmembrane region" description="Helical" evidence="1">
    <location>
        <begin position="279"/>
        <end position="302"/>
    </location>
</feature>
<feature type="chain" id="PRO_5040198905" evidence="2">
    <location>
        <begin position="22"/>
        <end position="366"/>
    </location>
</feature>
<keyword evidence="1" id="KW-0472">Membrane</keyword>
<keyword evidence="1" id="KW-0812">Transmembrane</keyword>
<evidence type="ECO:0000256" key="1">
    <source>
        <dbReference type="SAM" id="Phobius"/>
    </source>
</evidence>
<feature type="transmembrane region" description="Helical" evidence="1">
    <location>
        <begin position="196"/>
        <end position="217"/>
    </location>
</feature>
<dbReference type="OrthoDB" id="3009728at2759"/>
<evidence type="ECO:0000313" key="4">
    <source>
        <dbReference type="Proteomes" id="UP000698800"/>
    </source>
</evidence>
<accession>A0A9P8L110</accession>
<dbReference type="Proteomes" id="UP000698800">
    <property type="component" value="Unassembled WGS sequence"/>
</dbReference>
<evidence type="ECO:0000256" key="2">
    <source>
        <dbReference type="SAM" id="SignalP"/>
    </source>
</evidence>
<dbReference type="EMBL" id="JAGHQL010000051">
    <property type="protein sequence ID" value="KAH0542537.1"/>
    <property type="molecule type" value="Genomic_DNA"/>
</dbReference>
<sequence>MVKLHLVVVVTALLCAHFAAAEWRPFRLWFPTYLKHYRYKWGDSCDALLNVSKKEDSWCESASDCILSNTPETQKANMAGAGILLGLAPSIIGNLAPTIESMAILATERPLLGFLVSGGTPAVFMARLFSVSDPLEPLSVAPFATYTKKRNTNTRIENVFVNLVEYGLAAASTANVIYTSYSISQRSIVSWSCPNWLWVICWSFTPAFAHILAVLIFRSTVRIVRPRQQKSHENGGWMDPNLLERFGGILWRREFMPCSERDLPQYEVRKDRFSRSARWVSPVISYIQLVAGTAILGSLLYIPFGDALPLVAKYVLSGVASRALVSFELTNLRKRNFDIIKRKEHLLVPVDSVQLVQFSGSDSGSR</sequence>
<evidence type="ECO:0000313" key="3">
    <source>
        <dbReference type="EMBL" id="KAH0542537.1"/>
    </source>
</evidence>
<feature type="signal peptide" evidence="2">
    <location>
        <begin position="1"/>
        <end position="21"/>
    </location>
</feature>